<dbReference type="OrthoDB" id="1914839at2759"/>
<dbReference type="SUPFAM" id="SSF48452">
    <property type="entry name" value="TPR-like"/>
    <property type="match status" value="1"/>
</dbReference>
<feature type="region of interest" description="Disordered" evidence="1">
    <location>
        <begin position="309"/>
        <end position="335"/>
    </location>
</feature>
<dbReference type="Proteomes" id="UP000717996">
    <property type="component" value="Unassembled WGS sequence"/>
</dbReference>
<protein>
    <recommendedName>
        <fullName evidence="4">TPR-like protein</fullName>
    </recommendedName>
</protein>
<organism evidence="2 3">
    <name type="scientific">Rhizopus oryzae</name>
    <name type="common">Mucormycosis agent</name>
    <name type="synonym">Rhizopus arrhizus var. delemar</name>
    <dbReference type="NCBI Taxonomy" id="64495"/>
    <lineage>
        <taxon>Eukaryota</taxon>
        <taxon>Fungi</taxon>
        <taxon>Fungi incertae sedis</taxon>
        <taxon>Mucoromycota</taxon>
        <taxon>Mucoromycotina</taxon>
        <taxon>Mucoromycetes</taxon>
        <taxon>Mucorales</taxon>
        <taxon>Mucorineae</taxon>
        <taxon>Rhizopodaceae</taxon>
        <taxon>Rhizopus</taxon>
    </lineage>
</organism>
<gene>
    <name evidence="2" type="ORF">G6F51_000471</name>
</gene>
<dbReference type="CDD" id="cd24142">
    <property type="entry name" value="ACL4-like"/>
    <property type="match status" value="1"/>
</dbReference>
<name>A0A9P6YQ54_RHIOR</name>
<dbReference type="GO" id="GO:0035091">
    <property type="term" value="F:phosphatidylinositol binding"/>
    <property type="evidence" value="ECO:0007669"/>
    <property type="project" value="TreeGrafter"/>
</dbReference>
<reference evidence="2" key="1">
    <citation type="journal article" date="2020" name="Microb. Genom.">
        <title>Genetic diversity of clinical and environmental Mucorales isolates obtained from an investigation of mucormycosis cases among solid organ transplant recipients.</title>
        <authorList>
            <person name="Nguyen M.H."/>
            <person name="Kaul D."/>
            <person name="Muto C."/>
            <person name="Cheng S.J."/>
            <person name="Richter R.A."/>
            <person name="Bruno V.M."/>
            <person name="Liu G."/>
            <person name="Beyhan S."/>
            <person name="Sundermann A.J."/>
            <person name="Mounaud S."/>
            <person name="Pasculle A.W."/>
            <person name="Nierman W.C."/>
            <person name="Driscoll E."/>
            <person name="Cumbie R."/>
            <person name="Clancy C.J."/>
            <person name="Dupont C.L."/>
        </authorList>
    </citation>
    <scope>NUCLEOTIDE SEQUENCE</scope>
    <source>
        <strain evidence="2">GL16</strain>
    </source>
</reference>
<dbReference type="GO" id="GO:0048264">
    <property type="term" value="P:determination of ventral identity"/>
    <property type="evidence" value="ECO:0007669"/>
    <property type="project" value="TreeGrafter"/>
</dbReference>
<accession>A0A9P6YQ54</accession>
<evidence type="ECO:0000313" key="2">
    <source>
        <dbReference type="EMBL" id="KAG1553626.1"/>
    </source>
</evidence>
<evidence type="ECO:0000313" key="3">
    <source>
        <dbReference type="Proteomes" id="UP000717996"/>
    </source>
</evidence>
<dbReference type="OMA" id="ETYMTDL"/>
<dbReference type="PANTHER" id="PTHR28654">
    <property type="entry name" value="AXIN INTERACTOR, DORSALIZATION-ASSOCIATED PROTEIN"/>
    <property type="match status" value="1"/>
</dbReference>
<evidence type="ECO:0000256" key="1">
    <source>
        <dbReference type="SAM" id="MobiDB-lite"/>
    </source>
</evidence>
<dbReference type="AlphaFoldDB" id="A0A9P6YQ54"/>
<dbReference type="PANTHER" id="PTHR28654:SF1">
    <property type="entry name" value="AXIN INTERACTOR, DORSALIZATION-ASSOCIATED PROTEIN"/>
    <property type="match status" value="1"/>
</dbReference>
<proteinExistence type="predicted"/>
<sequence>MSYTVDDLKLKINENIDKLDYQAAHLFCQKGLELDSRNAELLELTAQVELELEKFEEAHNHLLQSIEVAPNEGYSKYMYLGQMLTEKQAIEAFQKGVELMMNERKKIEDPSSEEAKFLCSKISSALCSMTEIYLTDCCFEPEAESKCEEYLSQAQQVDPENPEVYQLLASVRLSQQRNEEASSALNKSMELWIHKEPGDATIPIYDTRLALVKLLLELGMFEHAFTVLENLQKENDEVVDLWYLYGWTYYCLGDDEERTQEERITLWGDARDCLETAVKLFQMIGSDDEAMFEHSKELLQIINQVVPETVEEEEEEVNEELEIESDGDDDDAMEE</sequence>
<evidence type="ECO:0008006" key="4">
    <source>
        <dbReference type="Google" id="ProtNLM"/>
    </source>
</evidence>
<dbReference type="GO" id="GO:0016020">
    <property type="term" value="C:membrane"/>
    <property type="evidence" value="ECO:0007669"/>
    <property type="project" value="TreeGrafter"/>
</dbReference>
<dbReference type="InterPro" id="IPR011990">
    <property type="entry name" value="TPR-like_helical_dom_sf"/>
</dbReference>
<dbReference type="Gene3D" id="1.25.40.10">
    <property type="entry name" value="Tetratricopeptide repeat domain"/>
    <property type="match status" value="2"/>
</dbReference>
<comment type="caution">
    <text evidence="2">The sequence shown here is derived from an EMBL/GenBank/DDBJ whole genome shotgun (WGS) entry which is preliminary data.</text>
</comment>
<dbReference type="EMBL" id="JAANIT010000028">
    <property type="protein sequence ID" value="KAG1553626.1"/>
    <property type="molecule type" value="Genomic_DNA"/>
</dbReference>